<feature type="region of interest" description="Disordered" evidence="1">
    <location>
        <begin position="109"/>
        <end position="154"/>
    </location>
</feature>
<feature type="compositionally biased region" description="Basic and acidic residues" evidence="1">
    <location>
        <begin position="180"/>
        <end position="191"/>
    </location>
</feature>
<evidence type="ECO:0000313" key="3">
    <source>
        <dbReference type="Proteomes" id="UP000193986"/>
    </source>
</evidence>
<evidence type="ECO:0000313" key="2">
    <source>
        <dbReference type="EMBL" id="ORY24020.1"/>
    </source>
</evidence>
<dbReference type="Proteomes" id="UP000193986">
    <property type="component" value="Unassembled WGS sequence"/>
</dbReference>
<feature type="compositionally biased region" description="Acidic residues" evidence="1">
    <location>
        <begin position="126"/>
        <end position="146"/>
    </location>
</feature>
<sequence length="315" mass="35214">MGAAASIPAAPGGSEPPSRPSTSRLNPTRNTSRSFMSYFLPISTPDLTHDHLPPFPADIDETISALSPPHLPLLPPEIVYQILDLAEYWLVCRRMSRRPVTVVAGAPSPRLRAPGNQPGSRWLGGQEEEMREEMEIGDDDDEEEGEGGLTDREGEVWYLVSSPIGCAEEPAEEDSNTNERQMKEDTGERGDRHPKHTPKGRLRRVVIETLSRDQGWSSHAPFYGTYEQSYSWFELSLLRSGKEVPNSRISIQNNVHAGQYLKAHVNVLEIDHPFVRMARPGDRIVLWARAQFPGWRNYVSEAAITVYSAPSSFVT</sequence>
<comment type="caution">
    <text evidence="2">The sequence shown here is derived from an EMBL/GenBank/DDBJ whole genome shotgun (WGS) entry which is preliminary data.</text>
</comment>
<proteinExistence type="predicted"/>
<feature type="compositionally biased region" description="Low complexity" evidence="1">
    <location>
        <begin position="1"/>
        <end position="23"/>
    </location>
</feature>
<reference evidence="2 3" key="1">
    <citation type="submission" date="2016-07" db="EMBL/GenBank/DDBJ databases">
        <title>Pervasive Adenine N6-methylation of Active Genes in Fungi.</title>
        <authorList>
            <consortium name="DOE Joint Genome Institute"/>
            <person name="Mondo S.J."/>
            <person name="Dannebaum R.O."/>
            <person name="Kuo R.C."/>
            <person name="Labutti K."/>
            <person name="Haridas S."/>
            <person name="Kuo A."/>
            <person name="Salamov A."/>
            <person name="Ahrendt S.R."/>
            <person name="Lipzen A."/>
            <person name="Sullivan W."/>
            <person name="Andreopoulos W.B."/>
            <person name="Clum A."/>
            <person name="Lindquist E."/>
            <person name="Daum C."/>
            <person name="Ramamoorthy G.K."/>
            <person name="Gryganskyi A."/>
            <person name="Culley D."/>
            <person name="Magnuson J.K."/>
            <person name="James T.Y."/>
            <person name="O'Malley M.A."/>
            <person name="Stajich J.E."/>
            <person name="Spatafora J.W."/>
            <person name="Visel A."/>
            <person name="Grigoriev I.V."/>
        </authorList>
    </citation>
    <scope>NUCLEOTIDE SEQUENCE [LARGE SCALE GENOMIC DNA]</scope>
    <source>
        <strain evidence="2 3">68-887.2</strain>
    </source>
</reference>
<dbReference type="EMBL" id="MCFC01000073">
    <property type="protein sequence ID" value="ORY24020.1"/>
    <property type="molecule type" value="Genomic_DNA"/>
</dbReference>
<dbReference type="STRING" id="71784.A0A1Y2AP01"/>
<protein>
    <submittedName>
        <fullName evidence="2">Uncharacterized protein</fullName>
    </submittedName>
</protein>
<name>A0A1Y2AP01_9TREE</name>
<evidence type="ECO:0000256" key="1">
    <source>
        <dbReference type="SAM" id="MobiDB-lite"/>
    </source>
</evidence>
<organism evidence="2 3">
    <name type="scientific">Naematelia encephala</name>
    <dbReference type="NCBI Taxonomy" id="71784"/>
    <lineage>
        <taxon>Eukaryota</taxon>
        <taxon>Fungi</taxon>
        <taxon>Dikarya</taxon>
        <taxon>Basidiomycota</taxon>
        <taxon>Agaricomycotina</taxon>
        <taxon>Tremellomycetes</taxon>
        <taxon>Tremellales</taxon>
        <taxon>Naemateliaceae</taxon>
        <taxon>Naematelia</taxon>
    </lineage>
</organism>
<dbReference type="OrthoDB" id="66095at2759"/>
<gene>
    <name evidence="2" type="ORF">BCR39DRAFT_548198</name>
</gene>
<feature type="region of interest" description="Disordered" evidence="1">
    <location>
        <begin position="1"/>
        <end position="30"/>
    </location>
</feature>
<dbReference type="InParanoid" id="A0A1Y2AP01"/>
<accession>A0A1Y2AP01</accession>
<keyword evidence="3" id="KW-1185">Reference proteome</keyword>
<feature type="region of interest" description="Disordered" evidence="1">
    <location>
        <begin position="168"/>
        <end position="198"/>
    </location>
</feature>
<dbReference type="AlphaFoldDB" id="A0A1Y2AP01"/>